<protein>
    <submittedName>
        <fullName evidence="1">Uncharacterized protein</fullName>
    </submittedName>
</protein>
<organism evidence="1">
    <name type="scientific">marine metagenome</name>
    <dbReference type="NCBI Taxonomy" id="408172"/>
    <lineage>
        <taxon>unclassified sequences</taxon>
        <taxon>metagenomes</taxon>
        <taxon>ecological metagenomes</taxon>
    </lineage>
</organism>
<feature type="non-terminal residue" evidence="1">
    <location>
        <position position="144"/>
    </location>
</feature>
<dbReference type="EMBL" id="UINC01171474">
    <property type="protein sequence ID" value="SVD76055.1"/>
    <property type="molecule type" value="Genomic_DNA"/>
</dbReference>
<reference evidence="1" key="1">
    <citation type="submission" date="2018-05" db="EMBL/GenBank/DDBJ databases">
        <authorList>
            <person name="Lanie J.A."/>
            <person name="Ng W.-L."/>
            <person name="Kazmierczak K.M."/>
            <person name="Andrzejewski T.M."/>
            <person name="Davidsen T.M."/>
            <person name="Wayne K.J."/>
            <person name="Tettelin H."/>
            <person name="Glass J.I."/>
            <person name="Rusch D."/>
            <person name="Podicherti R."/>
            <person name="Tsui H.-C.T."/>
            <person name="Winkler M.E."/>
        </authorList>
    </citation>
    <scope>NUCLEOTIDE SEQUENCE</scope>
</reference>
<evidence type="ECO:0000313" key="1">
    <source>
        <dbReference type="EMBL" id="SVD76055.1"/>
    </source>
</evidence>
<gene>
    <name evidence="1" type="ORF">METZ01_LOCUS428909</name>
</gene>
<proteinExistence type="predicted"/>
<dbReference type="AlphaFoldDB" id="A0A382XZI0"/>
<sequence>MALVCSSSFPLSDLQAAPPETLNYAGRILVDGQAYDGAGQFKFALVNADGNATYWKNAGSGAGEPTAAVSLQVTAGVYTVRLGDVAIPNMAPLSGSLFQSHDDVHLRVWFDDGTNGLQLLAPDRAIDSVAYALSANRAQVAESV</sequence>
<name>A0A382XZI0_9ZZZZ</name>
<accession>A0A382XZI0</accession>